<proteinExistence type="predicted"/>
<evidence type="ECO:0000313" key="1">
    <source>
        <dbReference type="EMBL" id="KAJ5512077.1"/>
    </source>
</evidence>
<dbReference type="InterPro" id="IPR002110">
    <property type="entry name" value="Ankyrin_rpt"/>
</dbReference>
<accession>A0A9W9XXP9</accession>
<dbReference type="OrthoDB" id="444631at2759"/>
<dbReference type="Gene3D" id="1.25.40.20">
    <property type="entry name" value="Ankyrin repeat-containing domain"/>
    <property type="match status" value="1"/>
</dbReference>
<dbReference type="EMBL" id="JAPWDS010000002">
    <property type="protein sequence ID" value="KAJ5512077.1"/>
    <property type="molecule type" value="Genomic_DNA"/>
</dbReference>
<sequence>MSVQEQHTVIDKMVDAIIYIVHDPEDLYKIHSSRHVKPMARLHYLANSRFGELFESPAPPEPSQESTERSLDAALIVSAIYRGDHVELQALLDRCDCSGLWDENLGLVPVDLAYKQGTREVIRTLVEHGCVTRYPGKPLSNSGIIKGLAVAARRGNKEVLETWVTLLSERGGCLSSDLHEAMLGALKIGKFEMAAVLDKNIDWTESDMKLIWFECFHRAVENGMLDVLKWLLSREGSSLAGHARQWHKTPLFIAMKEYPVEKRLAVVGLLLNHGVDPDGGGRKLTYSTS</sequence>
<dbReference type="SMART" id="SM00248">
    <property type="entry name" value="ANK"/>
    <property type="match status" value="3"/>
</dbReference>
<dbReference type="InterPro" id="IPR036770">
    <property type="entry name" value="Ankyrin_rpt-contain_sf"/>
</dbReference>
<dbReference type="SUPFAM" id="SSF48403">
    <property type="entry name" value="Ankyrin repeat"/>
    <property type="match status" value="1"/>
</dbReference>
<reference evidence="1" key="1">
    <citation type="submission" date="2022-12" db="EMBL/GenBank/DDBJ databases">
        <authorList>
            <person name="Petersen C."/>
        </authorList>
    </citation>
    <scope>NUCLEOTIDE SEQUENCE</scope>
    <source>
        <strain evidence="1">IBT 29495</strain>
    </source>
</reference>
<reference evidence="1" key="2">
    <citation type="journal article" date="2023" name="IMA Fungus">
        <title>Comparative genomic study of the Penicillium genus elucidates a diverse pangenome and 15 lateral gene transfer events.</title>
        <authorList>
            <person name="Petersen C."/>
            <person name="Sorensen T."/>
            <person name="Nielsen M.R."/>
            <person name="Sondergaard T.E."/>
            <person name="Sorensen J.L."/>
            <person name="Fitzpatrick D.A."/>
            <person name="Frisvad J.C."/>
            <person name="Nielsen K.L."/>
        </authorList>
    </citation>
    <scope>NUCLEOTIDE SEQUENCE</scope>
    <source>
        <strain evidence="1">IBT 29495</strain>
    </source>
</reference>
<organism evidence="1 2">
    <name type="scientific">Penicillium fimorum</name>
    <dbReference type="NCBI Taxonomy" id="1882269"/>
    <lineage>
        <taxon>Eukaryota</taxon>
        <taxon>Fungi</taxon>
        <taxon>Dikarya</taxon>
        <taxon>Ascomycota</taxon>
        <taxon>Pezizomycotina</taxon>
        <taxon>Eurotiomycetes</taxon>
        <taxon>Eurotiomycetidae</taxon>
        <taxon>Eurotiales</taxon>
        <taxon>Aspergillaceae</taxon>
        <taxon>Penicillium</taxon>
    </lineage>
</organism>
<evidence type="ECO:0000313" key="2">
    <source>
        <dbReference type="Proteomes" id="UP001149954"/>
    </source>
</evidence>
<dbReference type="AlphaFoldDB" id="A0A9W9XXP9"/>
<protein>
    <recommendedName>
        <fullName evidence="3">Ankyrin</fullName>
    </recommendedName>
</protein>
<name>A0A9W9XXP9_9EURO</name>
<evidence type="ECO:0008006" key="3">
    <source>
        <dbReference type="Google" id="ProtNLM"/>
    </source>
</evidence>
<comment type="caution">
    <text evidence="1">The sequence shown here is derived from an EMBL/GenBank/DDBJ whole genome shotgun (WGS) entry which is preliminary data.</text>
</comment>
<gene>
    <name evidence="1" type="ORF">N7463_001629</name>
</gene>
<dbReference type="Proteomes" id="UP001149954">
    <property type="component" value="Unassembled WGS sequence"/>
</dbReference>
<keyword evidence="2" id="KW-1185">Reference proteome</keyword>